<accession>A0A411PJZ6</accession>
<evidence type="ECO:0008006" key="4">
    <source>
        <dbReference type="Google" id="ProtNLM"/>
    </source>
</evidence>
<organism evidence="2 3">
    <name type="scientific">Shewanella maritima</name>
    <dbReference type="NCBI Taxonomy" id="2520507"/>
    <lineage>
        <taxon>Bacteria</taxon>
        <taxon>Pseudomonadati</taxon>
        <taxon>Pseudomonadota</taxon>
        <taxon>Gammaproteobacteria</taxon>
        <taxon>Alteromonadales</taxon>
        <taxon>Shewanellaceae</taxon>
        <taxon>Shewanella</taxon>
    </lineage>
</organism>
<evidence type="ECO:0000313" key="3">
    <source>
        <dbReference type="Proteomes" id="UP000291106"/>
    </source>
</evidence>
<gene>
    <name evidence="2" type="ORF">EXU30_15135</name>
</gene>
<name>A0A411PJZ6_9GAMM</name>
<dbReference type="AlphaFoldDB" id="A0A411PJZ6"/>
<evidence type="ECO:0000256" key="1">
    <source>
        <dbReference type="SAM" id="SignalP"/>
    </source>
</evidence>
<keyword evidence="1" id="KW-0732">Signal</keyword>
<keyword evidence="3" id="KW-1185">Reference proteome</keyword>
<proteinExistence type="predicted"/>
<dbReference type="Proteomes" id="UP000291106">
    <property type="component" value="Chromosome"/>
</dbReference>
<reference evidence="2 3" key="1">
    <citation type="submission" date="2019-02" db="EMBL/GenBank/DDBJ databases">
        <title>Shewanella sp. D4-2 isolated from Dokdo Island.</title>
        <authorList>
            <person name="Baek K."/>
        </authorList>
    </citation>
    <scope>NUCLEOTIDE SEQUENCE [LARGE SCALE GENOMIC DNA]</scope>
    <source>
        <strain evidence="2 3">D4-2</strain>
    </source>
</reference>
<dbReference type="RefSeq" id="WP_130601401.1">
    <property type="nucleotide sequence ID" value="NZ_CP036200.1"/>
</dbReference>
<feature type="signal peptide" evidence="1">
    <location>
        <begin position="1"/>
        <end position="25"/>
    </location>
</feature>
<feature type="chain" id="PRO_5019286432" description="DUF4426 domain-containing protein" evidence="1">
    <location>
        <begin position="26"/>
        <end position="197"/>
    </location>
</feature>
<dbReference type="KEGG" id="smai:EXU30_15135"/>
<sequence>MSLKTSPLWLVLTLVAAFVSGQSNAHMMVAQKGTLNIVDNQVYMVLSLPVSAFNGIDDDQDELLSSAELERHRQFIKQQVLSRVQLSSVAIAAEGAAGSTVKNAADKDLLPLRGIMLSLASHGKSPSKQLIVLGQFTLKSNQLDNQNYRHASLEFAVDTFGTEANEQQIEMTVTQDKTNRRTLLFTPKLASQQLQPH</sequence>
<evidence type="ECO:0000313" key="2">
    <source>
        <dbReference type="EMBL" id="QBF83863.1"/>
    </source>
</evidence>
<dbReference type="EMBL" id="CP036200">
    <property type="protein sequence ID" value="QBF83863.1"/>
    <property type="molecule type" value="Genomic_DNA"/>
</dbReference>
<dbReference type="OrthoDB" id="5624536at2"/>
<protein>
    <recommendedName>
        <fullName evidence="4">DUF4426 domain-containing protein</fullName>
    </recommendedName>
</protein>